<keyword evidence="1" id="KW-0472">Membrane</keyword>
<name>A0ABW1TL70_9LACO</name>
<keyword evidence="3" id="KW-1185">Reference proteome</keyword>
<feature type="transmembrane region" description="Helical" evidence="1">
    <location>
        <begin position="7"/>
        <end position="28"/>
    </location>
</feature>
<dbReference type="EMBL" id="JBHSSJ010000002">
    <property type="protein sequence ID" value="MFC6274340.1"/>
    <property type="molecule type" value="Genomic_DNA"/>
</dbReference>
<sequence length="61" mass="6557">MMKQGYLNGGLILIAGIALLIFLVVKLIPNVTHDKDTTTLLVIFAVVALGIIGMGSWICWS</sequence>
<keyword evidence="1" id="KW-0812">Transmembrane</keyword>
<comment type="caution">
    <text evidence="2">The sequence shown here is derived from an EMBL/GenBank/DDBJ whole genome shotgun (WGS) entry which is preliminary data.</text>
</comment>
<protein>
    <submittedName>
        <fullName evidence="2">Uncharacterized protein</fullName>
    </submittedName>
</protein>
<keyword evidence="1" id="KW-1133">Transmembrane helix</keyword>
<evidence type="ECO:0000313" key="2">
    <source>
        <dbReference type="EMBL" id="MFC6274340.1"/>
    </source>
</evidence>
<evidence type="ECO:0000313" key="3">
    <source>
        <dbReference type="Proteomes" id="UP001596191"/>
    </source>
</evidence>
<proteinExistence type="predicted"/>
<organism evidence="2 3">
    <name type="scientific">Levilactobacillus tangyuanensis</name>
    <dbReference type="NCBI Taxonomy" id="2486021"/>
    <lineage>
        <taxon>Bacteria</taxon>
        <taxon>Bacillati</taxon>
        <taxon>Bacillota</taxon>
        <taxon>Bacilli</taxon>
        <taxon>Lactobacillales</taxon>
        <taxon>Lactobacillaceae</taxon>
        <taxon>Levilactobacillus</taxon>
    </lineage>
</organism>
<gene>
    <name evidence="2" type="ORF">ACFQET_02295</name>
</gene>
<evidence type="ECO:0000256" key="1">
    <source>
        <dbReference type="SAM" id="Phobius"/>
    </source>
</evidence>
<accession>A0ABW1TL70</accession>
<dbReference type="Proteomes" id="UP001596191">
    <property type="component" value="Unassembled WGS sequence"/>
</dbReference>
<feature type="transmembrane region" description="Helical" evidence="1">
    <location>
        <begin position="40"/>
        <end position="60"/>
    </location>
</feature>
<dbReference type="RefSeq" id="WP_125639143.1">
    <property type="nucleotide sequence ID" value="NZ_JBHSSJ010000002.1"/>
</dbReference>
<reference evidence="3" key="1">
    <citation type="journal article" date="2019" name="Int. J. Syst. Evol. Microbiol.">
        <title>The Global Catalogue of Microorganisms (GCM) 10K type strain sequencing project: providing services to taxonomists for standard genome sequencing and annotation.</title>
        <authorList>
            <consortium name="The Broad Institute Genomics Platform"/>
            <consortium name="The Broad Institute Genome Sequencing Center for Infectious Disease"/>
            <person name="Wu L."/>
            <person name="Ma J."/>
        </authorList>
    </citation>
    <scope>NUCLEOTIDE SEQUENCE [LARGE SCALE GENOMIC DNA]</scope>
    <source>
        <strain evidence="3">CCM 8907</strain>
    </source>
</reference>